<dbReference type="GO" id="GO:0003841">
    <property type="term" value="F:1-acylglycerol-3-phosphate O-acyltransferase activity"/>
    <property type="evidence" value="ECO:0007669"/>
    <property type="project" value="UniProtKB-UniRule"/>
</dbReference>
<sequence>MYNLLRFVLGIIFSFFFRWKVIGAENVPSSGGLIIASNHVSLWDPPVVGTAIPRRIHFMAKEELFSNPIFARIISGLGAFPVKRGIADRTAIRTALTLLENGSILGIFPEGTRSKNGQLGSPEPGLAMLAVKAGVPVVPTAIIGTNKVFQQGQFFPKFKVIFGKPIMLSKDDAKKDGLEVLSLKVMDAIGRMLEEDNHTNEQSV</sequence>
<dbReference type="RefSeq" id="WP_084575096.1">
    <property type="nucleotide sequence ID" value="NZ_CP155572.1"/>
</dbReference>
<dbReference type="GO" id="GO:0006654">
    <property type="term" value="P:phosphatidic acid biosynthetic process"/>
    <property type="evidence" value="ECO:0007669"/>
    <property type="project" value="TreeGrafter"/>
</dbReference>
<evidence type="ECO:0000259" key="5">
    <source>
        <dbReference type="SMART" id="SM00563"/>
    </source>
</evidence>
<keyword evidence="4" id="KW-0443">Lipid metabolism</keyword>
<dbReference type="NCBIfam" id="TIGR00530">
    <property type="entry name" value="AGP_acyltrn"/>
    <property type="match status" value="1"/>
</dbReference>
<dbReference type="STRING" id="112901.SAMN04488500_105171"/>
<accession>A0A1W2A9I2</accession>
<keyword evidence="4" id="KW-0444">Lipid biosynthesis</keyword>
<comment type="similarity">
    <text evidence="1 4">Belongs to the 1-acyl-sn-glycerol-3-phosphate acyltransferase family.</text>
</comment>
<reference evidence="6 7" key="1">
    <citation type="submission" date="2017-04" db="EMBL/GenBank/DDBJ databases">
        <authorList>
            <person name="Afonso C.L."/>
            <person name="Miller P.J."/>
            <person name="Scott M.A."/>
            <person name="Spackman E."/>
            <person name="Goraichik I."/>
            <person name="Dimitrov K.M."/>
            <person name="Suarez D.L."/>
            <person name="Swayne D.E."/>
        </authorList>
    </citation>
    <scope>NUCLEOTIDE SEQUENCE [LARGE SCALE GENOMIC DNA]</scope>
    <source>
        <strain evidence="6 7">DSM 5090</strain>
    </source>
</reference>
<gene>
    <name evidence="6" type="ORF">SAMN04488500_105171</name>
</gene>
<dbReference type="EMBL" id="FWXI01000005">
    <property type="protein sequence ID" value="SMC57300.1"/>
    <property type="molecule type" value="Genomic_DNA"/>
</dbReference>
<evidence type="ECO:0000256" key="2">
    <source>
        <dbReference type="ARBA" id="ARBA00022679"/>
    </source>
</evidence>
<evidence type="ECO:0000256" key="4">
    <source>
        <dbReference type="RuleBase" id="RU361267"/>
    </source>
</evidence>
<name>A0A1W2A9I2_9FIRM</name>
<keyword evidence="4" id="KW-0594">Phospholipid biosynthesis</keyword>
<protein>
    <recommendedName>
        <fullName evidence="4">1-acyl-sn-glycerol-3-phosphate acyltransferase</fullName>
        <ecNumber evidence="4">2.3.1.51</ecNumber>
    </recommendedName>
</protein>
<dbReference type="AlphaFoldDB" id="A0A1W2A9I2"/>
<keyword evidence="7" id="KW-1185">Reference proteome</keyword>
<dbReference type="InterPro" id="IPR004552">
    <property type="entry name" value="AGP_acyltrans"/>
</dbReference>
<evidence type="ECO:0000256" key="3">
    <source>
        <dbReference type="ARBA" id="ARBA00023315"/>
    </source>
</evidence>
<comment type="domain">
    <text evidence="4">The HXXXXD motif is essential for acyltransferase activity and may constitute the binding site for the phosphate moiety of the glycerol-3-phosphate.</text>
</comment>
<feature type="domain" description="Phospholipid/glycerol acyltransferase" evidence="5">
    <location>
        <begin position="33"/>
        <end position="145"/>
    </location>
</feature>
<dbReference type="Pfam" id="PF01553">
    <property type="entry name" value="Acyltransferase"/>
    <property type="match status" value="1"/>
</dbReference>
<dbReference type="PANTHER" id="PTHR10434">
    <property type="entry name" value="1-ACYL-SN-GLYCEROL-3-PHOSPHATE ACYLTRANSFERASE"/>
    <property type="match status" value="1"/>
</dbReference>
<evidence type="ECO:0000313" key="7">
    <source>
        <dbReference type="Proteomes" id="UP000192738"/>
    </source>
</evidence>
<comment type="catalytic activity">
    <reaction evidence="4">
        <text>a 1-acyl-sn-glycero-3-phosphate + an acyl-CoA = a 1,2-diacyl-sn-glycero-3-phosphate + CoA</text>
        <dbReference type="Rhea" id="RHEA:19709"/>
        <dbReference type="ChEBI" id="CHEBI:57287"/>
        <dbReference type="ChEBI" id="CHEBI:57970"/>
        <dbReference type="ChEBI" id="CHEBI:58342"/>
        <dbReference type="ChEBI" id="CHEBI:58608"/>
        <dbReference type="EC" id="2.3.1.51"/>
    </reaction>
</comment>
<keyword evidence="3 4" id="KW-0012">Acyltransferase</keyword>
<dbReference type="GO" id="GO:0016020">
    <property type="term" value="C:membrane"/>
    <property type="evidence" value="ECO:0007669"/>
    <property type="project" value="InterPro"/>
</dbReference>
<dbReference type="OrthoDB" id="9803035at2"/>
<dbReference type="Proteomes" id="UP000192738">
    <property type="component" value="Unassembled WGS sequence"/>
</dbReference>
<organism evidence="6 7">
    <name type="scientific">Sporomusa malonica</name>
    <dbReference type="NCBI Taxonomy" id="112901"/>
    <lineage>
        <taxon>Bacteria</taxon>
        <taxon>Bacillati</taxon>
        <taxon>Bacillota</taxon>
        <taxon>Negativicutes</taxon>
        <taxon>Selenomonadales</taxon>
        <taxon>Sporomusaceae</taxon>
        <taxon>Sporomusa</taxon>
    </lineage>
</organism>
<proteinExistence type="inferred from homology"/>
<dbReference type="EC" id="2.3.1.51" evidence="4"/>
<keyword evidence="2 4" id="KW-0808">Transferase</keyword>
<dbReference type="CDD" id="cd07989">
    <property type="entry name" value="LPLAT_AGPAT-like"/>
    <property type="match status" value="1"/>
</dbReference>
<evidence type="ECO:0000256" key="1">
    <source>
        <dbReference type="ARBA" id="ARBA00008655"/>
    </source>
</evidence>
<dbReference type="SMART" id="SM00563">
    <property type="entry name" value="PlsC"/>
    <property type="match status" value="1"/>
</dbReference>
<evidence type="ECO:0000313" key="6">
    <source>
        <dbReference type="EMBL" id="SMC57300.1"/>
    </source>
</evidence>
<dbReference type="InterPro" id="IPR002123">
    <property type="entry name" value="Plipid/glycerol_acylTrfase"/>
</dbReference>
<keyword evidence="4" id="KW-1208">Phospholipid metabolism</keyword>
<dbReference type="PANTHER" id="PTHR10434:SF11">
    <property type="entry name" value="1-ACYL-SN-GLYCEROL-3-PHOSPHATE ACYLTRANSFERASE"/>
    <property type="match status" value="1"/>
</dbReference>
<dbReference type="SUPFAM" id="SSF69593">
    <property type="entry name" value="Glycerol-3-phosphate (1)-acyltransferase"/>
    <property type="match status" value="1"/>
</dbReference>